<proteinExistence type="predicted"/>
<protein>
    <submittedName>
        <fullName evidence="9">Response regulator</fullName>
    </submittedName>
</protein>
<sequence>MNASHDDMSEKNATHHDAAPCLLFVDDDRDIQVAARILFQRRGINMLSAHDAAEALTRLASHPVALVLLDLNYTKGARTGAEGLALLKDMLVLRPDLPVLVVTGHSGVSIAVEAMRAGATDFVMKPWNNERLVNLVSKTLEKSRVSHSSETDPVLIVASQVMKQCVADVDRIATTRAPILISGPAGVGKMLLARRIHALSNDTGALHVLDAEDCEALPEEDGVWIFRNSEALSPSLQRHLTDRLDERSPPRVIALSSLEPHTLRSRLQPKLMLHLGLVTLKIPPLSERPDDIPALAAHFLHYFSVRHMLPEPELDAVRSAALQAEVWPQNVRSLRAAVERAVIMGGWQASPEGPGNQAEETQTLRDTERSLIEAALRRHSFNVTQAARELGLTRPALYRRMARYGL</sequence>
<evidence type="ECO:0000256" key="3">
    <source>
        <dbReference type="ARBA" id="ARBA00023012"/>
    </source>
</evidence>
<evidence type="ECO:0000313" key="9">
    <source>
        <dbReference type="EMBL" id="MCX2562121.1"/>
    </source>
</evidence>
<dbReference type="Pfam" id="PF02954">
    <property type="entry name" value="HTH_8"/>
    <property type="match status" value="1"/>
</dbReference>
<evidence type="ECO:0000259" key="7">
    <source>
        <dbReference type="PROSITE" id="PS50045"/>
    </source>
</evidence>
<organism evidence="9 10">
    <name type="scientific">Acetobacter farinalis</name>
    <dbReference type="NCBI Taxonomy" id="1260984"/>
    <lineage>
        <taxon>Bacteria</taxon>
        <taxon>Pseudomonadati</taxon>
        <taxon>Pseudomonadota</taxon>
        <taxon>Alphaproteobacteria</taxon>
        <taxon>Acetobacterales</taxon>
        <taxon>Acetobacteraceae</taxon>
        <taxon>Acetobacter</taxon>
    </lineage>
</organism>
<dbReference type="InterPro" id="IPR002197">
    <property type="entry name" value="HTH_Fis"/>
</dbReference>
<evidence type="ECO:0000313" key="10">
    <source>
        <dbReference type="Proteomes" id="UP001526446"/>
    </source>
</evidence>
<evidence type="ECO:0000256" key="4">
    <source>
        <dbReference type="ARBA" id="ARBA00023015"/>
    </source>
</evidence>
<keyword evidence="3" id="KW-0902">Two-component regulatory system</keyword>
<evidence type="ECO:0000256" key="1">
    <source>
        <dbReference type="ARBA" id="ARBA00022741"/>
    </source>
</evidence>
<name>A0ABT3QA04_9PROT</name>
<feature type="modified residue" description="4-aspartylphosphate" evidence="6">
    <location>
        <position position="70"/>
    </location>
</feature>
<evidence type="ECO:0000256" key="5">
    <source>
        <dbReference type="ARBA" id="ARBA00023163"/>
    </source>
</evidence>
<dbReference type="Gene3D" id="1.10.8.60">
    <property type="match status" value="1"/>
</dbReference>
<feature type="domain" description="Response regulatory" evidence="8">
    <location>
        <begin position="21"/>
        <end position="140"/>
    </location>
</feature>
<dbReference type="RefSeq" id="WP_242007396.1">
    <property type="nucleotide sequence ID" value="NZ_JAPIUX010000023.1"/>
</dbReference>
<dbReference type="InterPro" id="IPR058031">
    <property type="entry name" value="AAA_lid_NorR"/>
</dbReference>
<accession>A0ABT3QA04</accession>
<reference evidence="9 10" key="1">
    <citation type="submission" date="2022-11" db="EMBL/GenBank/DDBJ databases">
        <title>Genome sequencing of Acetobacter type strain.</title>
        <authorList>
            <person name="Heo J."/>
            <person name="Lee D."/>
            <person name="Han B.-H."/>
            <person name="Hong S.-B."/>
            <person name="Kwon S.-W."/>
        </authorList>
    </citation>
    <scope>NUCLEOTIDE SEQUENCE [LARGE SCALE GENOMIC DNA]</scope>
    <source>
        <strain evidence="9 10">KACC 21251</strain>
    </source>
</reference>
<feature type="domain" description="Sigma-54 factor interaction" evidence="7">
    <location>
        <begin position="155"/>
        <end position="343"/>
    </location>
</feature>
<dbReference type="PRINTS" id="PR01590">
    <property type="entry name" value="HTHFIS"/>
</dbReference>
<keyword evidence="10" id="KW-1185">Reference proteome</keyword>
<dbReference type="SMART" id="SM00448">
    <property type="entry name" value="REC"/>
    <property type="match status" value="1"/>
</dbReference>
<dbReference type="SUPFAM" id="SSF46689">
    <property type="entry name" value="Homeodomain-like"/>
    <property type="match status" value="1"/>
</dbReference>
<dbReference type="InterPro" id="IPR009057">
    <property type="entry name" value="Homeodomain-like_sf"/>
</dbReference>
<dbReference type="Gene3D" id="3.40.50.2300">
    <property type="match status" value="1"/>
</dbReference>
<dbReference type="EMBL" id="JAPIUX010000023">
    <property type="protein sequence ID" value="MCX2562121.1"/>
    <property type="molecule type" value="Genomic_DNA"/>
</dbReference>
<dbReference type="PROSITE" id="PS50045">
    <property type="entry name" value="SIGMA54_INTERACT_4"/>
    <property type="match status" value="1"/>
</dbReference>
<evidence type="ECO:0000256" key="2">
    <source>
        <dbReference type="ARBA" id="ARBA00022840"/>
    </source>
</evidence>
<dbReference type="SUPFAM" id="SSF52172">
    <property type="entry name" value="CheY-like"/>
    <property type="match status" value="1"/>
</dbReference>
<dbReference type="Pfam" id="PF14532">
    <property type="entry name" value="Sigma54_activ_2"/>
    <property type="match status" value="1"/>
</dbReference>
<evidence type="ECO:0000256" key="6">
    <source>
        <dbReference type="PROSITE-ProRule" id="PRU00169"/>
    </source>
</evidence>
<dbReference type="InterPro" id="IPR027417">
    <property type="entry name" value="P-loop_NTPase"/>
</dbReference>
<evidence type="ECO:0000259" key="8">
    <source>
        <dbReference type="PROSITE" id="PS50110"/>
    </source>
</evidence>
<dbReference type="Pfam" id="PF25601">
    <property type="entry name" value="AAA_lid_14"/>
    <property type="match status" value="1"/>
</dbReference>
<dbReference type="Proteomes" id="UP001526446">
    <property type="component" value="Unassembled WGS sequence"/>
</dbReference>
<dbReference type="PANTHER" id="PTHR32071">
    <property type="entry name" value="TRANSCRIPTIONAL REGULATORY PROTEIN"/>
    <property type="match status" value="1"/>
</dbReference>
<dbReference type="PANTHER" id="PTHR32071:SF57">
    <property type="entry name" value="C4-DICARBOXYLATE TRANSPORT TRANSCRIPTIONAL REGULATORY PROTEIN DCTD"/>
    <property type="match status" value="1"/>
</dbReference>
<dbReference type="Pfam" id="PF00072">
    <property type="entry name" value="Response_reg"/>
    <property type="match status" value="1"/>
</dbReference>
<keyword evidence="2" id="KW-0067">ATP-binding</keyword>
<dbReference type="InterPro" id="IPR011006">
    <property type="entry name" value="CheY-like_superfamily"/>
</dbReference>
<keyword evidence="4" id="KW-0805">Transcription regulation</keyword>
<keyword evidence="6" id="KW-0597">Phosphoprotein</keyword>
<dbReference type="Gene3D" id="1.10.10.60">
    <property type="entry name" value="Homeodomain-like"/>
    <property type="match status" value="1"/>
</dbReference>
<dbReference type="InterPro" id="IPR002078">
    <property type="entry name" value="Sigma_54_int"/>
</dbReference>
<dbReference type="InterPro" id="IPR001789">
    <property type="entry name" value="Sig_transdc_resp-reg_receiver"/>
</dbReference>
<comment type="caution">
    <text evidence="9">The sequence shown here is derived from an EMBL/GenBank/DDBJ whole genome shotgun (WGS) entry which is preliminary data.</text>
</comment>
<dbReference type="SUPFAM" id="SSF52540">
    <property type="entry name" value="P-loop containing nucleoside triphosphate hydrolases"/>
    <property type="match status" value="1"/>
</dbReference>
<keyword evidence="1" id="KW-0547">Nucleotide-binding</keyword>
<gene>
    <name evidence="9" type="ORF">OQ252_12045</name>
</gene>
<dbReference type="Gene3D" id="3.40.50.300">
    <property type="entry name" value="P-loop containing nucleotide triphosphate hydrolases"/>
    <property type="match status" value="1"/>
</dbReference>
<keyword evidence="5" id="KW-0804">Transcription</keyword>
<dbReference type="PROSITE" id="PS50110">
    <property type="entry name" value="RESPONSE_REGULATORY"/>
    <property type="match status" value="1"/>
</dbReference>